<name>A0ABY8ECU0_9FIRM</name>
<proteinExistence type="predicted"/>
<organism evidence="1 2">
    <name type="scientific">Tepidibacter hydrothermalis</name>
    <dbReference type="NCBI Taxonomy" id="3036126"/>
    <lineage>
        <taxon>Bacteria</taxon>
        <taxon>Bacillati</taxon>
        <taxon>Bacillota</taxon>
        <taxon>Clostridia</taxon>
        <taxon>Peptostreptococcales</taxon>
        <taxon>Peptostreptococcaceae</taxon>
        <taxon>Tepidibacter</taxon>
    </lineage>
</organism>
<dbReference type="Proteomes" id="UP001222800">
    <property type="component" value="Chromosome"/>
</dbReference>
<dbReference type="PROSITE" id="PS51257">
    <property type="entry name" value="PROKAR_LIPOPROTEIN"/>
    <property type="match status" value="1"/>
</dbReference>
<dbReference type="CDD" id="cd06325">
    <property type="entry name" value="PBP1_ABC_unchar_transporter"/>
    <property type="match status" value="1"/>
</dbReference>
<accession>A0ABY8ECU0</accession>
<reference evidence="1 2" key="1">
    <citation type="submission" date="2023-03" db="EMBL/GenBank/DDBJ databases">
        <title>Complete genome sequence of Tepidibacter sp. SWIR-1, isolated from a deep-sea hydrothermal vent.</title>
        <authorList>
            <person name="Li X."/>
        </authorList>
    </citation>
    <scope>NUCLEOTIDE SEQUENCE [LARGE SCALE GENOMIC DNA]</scope>
    <source>
        <strain evidence="1 2">SWIR-1</strain>
    </source>
</reference>
<dbReference type="Gene3D" id="3.40.50.2300">
    <property type="match status" value="2"/>
</dbReference>
<dbReference type="EMBL" id="CP120733">
    <property type="protein sequence ID" value="WFD10736.1"/>
    <property type="molecule type" value="Genomic_DNA"/>
</dbReference>
<keyword evidence="2" id="KW-1185">Reference proteome</keyword>
<sequence length="330" mass="35742">MVGNKNFKIVVLLILLVVSLVGCKSVDTSKDDKIKIGITQITEHPALDLAREGFIKALEDNGFEDGNNIEIDFQSAQGDIPTSQTIAQNFVSQNKDMIFAIATPSAQSAFNSTNEIPILITAVTDPVEAGIVKSIEKTQTNVTGTSDITPVNKQFELIKKLVPNSKKVGIIYNTSEINSKIQVDMAKEEAKKIGFDIEEVGVSSVNEVSQAMDKLIQSVDVVYTPADNIVASSMSLIANKCNQKNIPIIGAEESHVKLGALATEGIDYNQLGYETGLMAVQVLNGEKPQDMSIQHIKNTTLVINEKVAKMLDIEIPDDLKAKAQLIKGDN</sequence>
<dbReference type="RefSeq" id="WP_277732703.1">
    <property type="nucleotide sequence ID" value="NZ_CP120733.1"/>
</dbReference>
<evidence type="ECO:0000313" key="2">
    <source>
        <dbReference type="Proteomes" id="UP001222800"/>
    </source>
</evidence>
<dbReference type="Pfam" id="PF04392">
    <property type="entry name" value="ABC_sub_bind"/>
    <property type="match status" value="1"/>
</dbReference>
<dbReference type="InterPro" id="IPR007487">
    <property type="entry name" value="ABC_transpt-TYRBP-like"/>
</dbReference>
<dbReference type="SUPFAM" id="SSF53822">
    <property type="entry name" value="Periplasmic binding protein-like I"/>
    <property type="match status" value="1"/>
</dbReference>
<gene>
    <name evidence="1" type="ORF">P4S50_01285</name>
</gene>
<dbReference type="PANTHER" id="PTHR35271">
    <property type="entry name" value="ABC TRANSPORTER, SUBSTRATE-BINDING LIPOPROTEIN-RELATED"/>
    <property type="match status" value="1"/>
</dbReference>
<protein>
    <submittedName>
        <fullName evidence="1">ABC transporter substrate-binding protein</fullName>
    </submittedName>
</protein>
<dbReference type="PANTHER" id="PTHR35271:SF1">
    <property type="entry name" value="ABC TRANSPORTER, SUBSTRATE-BINDING LIPOPROTEIN"/>
    <property type="match status" value="1"/>
</dbReference>
<dbReference type="InterPro" id="IPR028082">
    <property type="entry name" value="Peripla_BP_I"/>
</dbReference>
<evidence type="ECO:0000313" key="1">
    <source>
        <dbReference type="EMBL" id="WFD10736.1"/>
    </source>
</evidence>